<keyword evidence="2" id="KW-0067">ATP-binding</keyword>
<dbReference type="EMBL" id="HG994368">
    <property type="protein sequence ID" value="CAF1864736.1"/>
    <property type="molecule type" value="Genomic_DNA"/>
</dbReference>
<organism evidence="4">
    <name type="scientific">Brassica napus</name>
    <name type="common">Rape</name>
    <dbReference type="NCBI Taxonomy" id="3708"/>
    <lineage>
        <taxon>Eukaryota</taxon>
        <taxon>Viridiplantae</taxon>
        <taxon>Streptophyta</taxon>
        <taxon>Embryophyta</taxon>
        <taxon>Tracheophyta</taxon>
        <taxon>Spermatophyta</taxon>
        <taxon>Magnoliopsida</taxon>
        <taxon>eudicotyledons</taxon>
        <taxon>Gunneridae</taxon>
        <taxon>Pentapetalae</taxon>
        <taxon>rosids</taxon>
        <taxon>malvids</taxon>
        <taxon>Brassicales</taxon>
        <taxon>Brassicaceae</taxon>
        <taxon>Brassiceae</taxon>
        <taxon>Brassica</taxon>
    </lineage>
</organism>
<proteinExistence type="predicted"/>
<feature type="domain" description="Zeta toxin" evidence="3">
    <location>
        <begin position="227"/>
        <end position="325"/>
    </location>
</feature>
<dbReference type="InterPro" id="IPR027417">
    <property type="entry name" value="P-loop_NTPase"/>
</dbReference>
<gene>
    <name evidence="4" type="ORF">DARMORV10_C04P59670.1</name>
</gene>
<dbReference type="PANTHER" id="PTHR31153">
    <property type="entry name" value="CALMODULIN CALCIUM-DEPENDENT NAD KINASE"/>
    <property type="match status" value="1"/>
</dbReference>
<evidence type="ECO:0000259" key="3">
    <source>
        <dbReference type="Pfam" id="PF06414"/>
    </source>
</evidence>
<reference evidence="4" key="1">
    <citation type="submission" date="2021-01" db="EMBL/GenBank/DDBJ databases">
        <authorList>
            <consortium name="Genoscope - CEA"/>
            <person name="William W."/>
        </authorList>
    </citation>
    <scope>NUCLEOTIDE SEQUENCE</scope>
</reference>
<dbReference type="AlphaFoldDB" id="A0A816JPG8"/>
<dbReference type="Pfam" id="PF06414">
    <property type="entry name" value="Zeta_toxin"/>
    <property type="match status" value="1"/>
</dbReference>
<dbReference type="Gene3D" id="3.40.50.300">
    <property type="entry name" value="P-loop containing nucleotide triphosphate hydrolases"/>
    <property type="match status" value="1"/>
</dbReference>
<dbReference type="Proteomes" id="UP001295469">
    <property type="component" value="Chromosome C04"/>
</dbReference>
<dbReference type="InterPro" id="IPR010488">
    <property type="entry name" value="Zeta_toxin_domain"/>
</dbReference>
<dbReference type="OrthoDB" id="10267859at2759"/>
<accession>A0A816JPG8</accession>
<evidence type="ECO:0000313" key="4">
    <source>
        <dbReference type="EMBL" id="CAF1864736.1"/>
    </source>
</evidence>
<dbReference type="InterPro" id="IPR044802">
    <property type="entry name" value="NADKc-like"/>
</dbReference>
<protein>
    <submittedName>
        <fullName evidence="4">(rape) hypothetical protein</fullName>
    </submittedName>
</protein>
<name>A0A816JPG8_BRANA</name>
<dbReference type="PANTHER" id="PTHR31153:SF12">
    <property type="entry name" value="P-LOOP CONTAINING NUCLEOSIDE TRIPHOSPHATE HYDROLASES SUPERFAMILY PROTEIN"/>
    <property type="match status" value="1"/>
</dbReference>
<dbReference type="SUPFAM" id="SSF52540">
    <property type="entry name" value="P-loop containing nucleoside triphosphate hydrolases"/>
    <property type="match status" value="1"/>
</dbReference>
<evidence type="ECO:0000256" key="1">
    <source>
        <dbReference type="ARBA" id="ARBA00022741"/>
    </source>
</evidence>
<dbReference type="GO" id="GO:0005524">
    <property type="term" value="F:ATP binding"/>
    <property type="evidence" value="ECO:0007669"/>
    <property type="project" value="UniProtKB-KW"/>
</dbReference>
<dbReference type="OMA" id="HRYRMGP"/>
<sequence>MSLDDHLQTESIHMLNSSMCVPELNSNNEKTTFSQILVISSIGLLLALALHYRLRKIRHSKNIPRLRRSHKHKGHEKLERFSHYVVRQMGFKDRRECPHLCKLANEYIRKSGCCEEDIYSFFSEEPDADSLFIKLVEEFERCILSYFAYHWSHADLMISQILSADVEPKKKLKHIVMAATRDQRFERVTKNLKVARVFNTLVEEMKAMGIASVDDSECTEVMAPVAHKDRSPVLLLMGGGMGAGKSTVLKEILKEPFWAGADAVVIEADAFKESDVIYRALSSRGHADMIKTAEFVHQSSTDAASSLLVTALNEGRDVIMDGTLSWVPFVVQTITMTRNVHRHRYRMGPGYKVGENGDVIENYWERIGERQQLQEDGKERKPYRIELVGVVCDAYLAVIRGIRRAIMCRRAVRVRSQLRSHKRFADAFLTYCNIVDNARLYCTNALEGSPKMIAWKEKEKTLLVDPEEIDCLKNVGRLNENAESIYELYRRPNPACEAGSIWKDIVLSPSRFNIQQELKYSIQKVERFKQCLQDTPKSETEQSDVLSS</sequence>
<keyword evidence="1" id="KW-0547">Nucleotide-binding</keyword>
<dbReference type="GO" id="GO:0016301">
    <property type="term" value="F:kinase activity"/>
    <property type="evidence" value="ECO:0007669"/>
    <property type="project" value="InterPro"/>
</dbReference>
<dbReference type="Gramene" id="CDX97803">
    <property type="protein sequence ID" value="CDX97803"/>
    <property type="gene ID" value="GSBRNA2T00105110001"/>
</dbReference>
<evidence type="ECO:0000256" key="2">
    <source>
        <dbReference type="ARBA" id="ARBA00022840"/>
    </source>
</evidence>